<dbReference type="InParanoid" id="A0A0C3DSD3"/>
<accession>A0A0C3DSD3</accession>
<dbReference type="SUPFAM" id="SSF53098">
    <property type="entry name" value="Ribonuclease H-like"/>
    <property type="match status" value="1"/>
</dbReference>
<evidence type="ECO:0000256" key="4">
    <source>
        <dbReference type="ARBA" id="ARBA00022833"/>
    </source>
</evidence>
<dbReference type="InterPro" id="IPR012337">
    <property type="entry name" value="RNaseH-like_sf"/>
</dbReference>
<dbReference type="PANTHER" id="PTHR46481">
    <property type="entry name" value="ZINC FINGER BED DOMAIN-CONTAINING PROTEIN 4"/>
    <property type="match status" value="1"/>
</dbReference>
<dbReference type="GO" id="GO:0008270">
    <property type="term" value="F:zinc ion binding"/>
    <property type="evidence" value="ECO:0007669"/>
    <property type="project" value="UniProtKB-KW"/>
</dbReference>
<dbReference type="GO" id="GO:0005634">
    <property type="term" value="C:nucleus"/>
    <property type="evidence" value="ECO:0007669"/>
    <property type="project" value="UniProtKB-SubCell"/>
</dbReference>
<dbReference type="Proteomes" id="UP000053989">
    <property type="component" value="Unassembled WGS sequence"/>
</dbReference>
<reference evidence="8" key="2">
    <citation type="submission" date="2015-01" db="EMBL/GenBank/DDBJ databases">
        <title>Evolutionary Origins and Diversification of the Mycorrhizal Mutualists.</title>
        <authorList>
            <consortium name="DOE Joint Genome Institute"/>
            <consortium name="Mycorrhizal Genomics Consortium"/>
            <person name="Kohler A."/>
            <person name="Kuo A."/>
            <person name="Nagy L.G."/>
            <person name="Floudas D."/>
            <person name="Copeland A."/>
            <person name="Barry K.W."/>
            <person name="Cichocki N."/>
            <person name="Veneault-Fourrey C."/>
            <person name="LaButti K."/>
            <person name="Lindquist E.A."/>
            <person name="Lipzen A."/>
            <person name="Lundell T."/>
            <person name="Morin E."/>
            <person name="Murat C."/>
            <person name="Riley R."/>
            <person name="Ohm R."/>
            <person name="Sun H."/>
            <person name="Tunlid A."/>
            <person name="Henrissat B."/>
            <person name="Grigoriev I.V."/>
            <person name="Hibbett D.S."/>
            <person name="Martin F."/>
        </authorList>
    </citation>
    <scope>NUCLEOTIDE SEQUENCE [LARGE SCALE GENOMIC DNA]</scope>
    <source>
        <strain evidence="8">Foug A</strain>
    </source>
</reference>
<evidence type="ECO:0000256" key="1">
    <source>
        <dbReference type="ARBA" id="ARBA00004123"/>
    </source>
</evidence>
<name>A0A0C3DSD3_9AGAM</name>
<gene>
    <name evidence="7" type="ORF">SCLCIDRAFT_117150</name>
</gene>
<feature type="domain" description="HAT C-terminal dimerisation" evidence="6">
    <location>
        <begin position="2"/>
        <end position="82"/>
    </location>
</feature>
<evidence type="ECO:0000313" key="8">
    <source>
        <dbReference type="Proteomes" id="UP000053989"/>
    </source>
</evidence>
<dbReference type="HOGENOM" id="CLU_009123_11_0_1"/>
<feature type="non-terminal residue" evidence="7">
    <location>
        <position position="1"/>
    </location>
</feature>
<keyword evidence="5" id="KW-0539">Nucleus</keyword>
<sequence>DELDTYLATGMEDVTPGDGLKWWHERRATYPRLSHMALDYLTIPVVVASTERLFSKGCVVLPYLHNRLLSQSTCALLCLRQWSKLSLVKDEDLHQVIFEDLEGDESEVELPDGWDKIHIHT</sequence>
<dbReference type="InterPro" id="IPR052035">
    <property type="entry name" value="ZnF_BED_domain_contain"/>
</dbReference>
<dbReference type="OrthoDB" id="1715602at2759"/>
<proteinExistence type="predicted"/>
<keyword evidence="3" id="KW-0863">Zinc-finger</keyword>
<organism evidence="7 8">
    <name type="scientific">Scleroderma citrinum Foug A</name>
    <dbReference type="NCBI Taxonomy" id="1036808"/>
    <lineage>
        <taxon>Eukaryota</taxon>
        <taxon>Fungi</taxon>
        <taxon>Dikarya</taxon>
        <taxon>Basidiomycota</taxon>
        <taxon>Agaricomycotina</taxon>
        <taxon>Agaricomycetes</taxon>
        <taxon>Agaricomycetidae</taxon>
        <taxon>Boletales</taxon>
        <taxon>Sclerodermatineae</taxon>
        <taxon>Sclerodermataceae</taxon>
        <taxon>Scleroderma</taxon>
    </lineage>
</organism>
<dbReference type="EMBL" id="KN822034">
    <property type="protein sequence ID" value="KIM63540.1"/>
    <property type="molecule type" value="Genomic_DNA"/>
</dbReference>
<reference evidence="7 8" key="1">
    <citation type="submission" date="2014-04" db="EMBL/GenBank/DDBJ databases">
        <authorList>
            <consortium name="DOE Joint Genome Institute"/>
            <person name="Kuo A."/>
            <person name="Kohler A."/>
            <person name="Nagy L.G."/>
            <person name="Floudas D."/>
            <person name="Copeland A."/>
            <person name="Barry K.W."/>
            <person name="Cichocki N."/>
            <person name="Veneault-Fourrey C."/>
            <person name="LaButti K."/>
            <person name="Lindquist E.A."/>
            <person name="Lipzen A."/>
            <person name="Lundell T."/>
            <person name="Morin E."/>
            <person name="Murat C."/>
            <person name="Sun H."/>
            <person name="Tunlid A."/>
            <person name="Henrissat B."/>
            <person name="Grigoriev I.V."/>
            <person name="Hibbett D.S."/>
            <person name="Martin F."/>
            <person name="Nordberg H.P."/>
            <person name="Cantor M.N."/>
            <person name="Hua S.X."/>
        </authorList>
    </citation>
    <scope>NUCLEOTIDE SEQUENCE [LARGE SCALE GENOMIC DNA]</scope>
    <source>
        <strain evidence="7 8">Foug A</strain>
    </source>
</reference>
<keyword evidence="2" id="KW-0479">Metal-binding</keyword>
<evidence type="ECO:0000313" key="7">
    <source>
        <dbReference type="EMBL" id="KIM63540.1"/>
    </source>
</evidence>
<protein>
    <recommendedName>
        <fullName evidence="6">HAT C-terminal dimerisation domain-containing protein</fullName>
    </recommendedName>
</protein>
<dbReference type="Pfam" id="PF05699">
    <property type="entry name" value="Dimer_Tnp_hAT"/>
    <property type="match status" value="1"/>
</dbReference>
<dbReference type="InterPro" id="IPR008906">
    <property type="entry name" value="HATC_C_dom"/>
</dbReference>
<evidence type="ECO:0000259" key="6">
    <source>
        <dbReference type="Pfam" id="PF05699"/>
    </source>
</evidence>
<dbReference type="AlphaFoldDB" id="A0A0C3DSD3"/>
<comment type="subcellular location">
    <subcellularLocation>
        <location evidence="1">Nucleus</location>
    </subcellularLocation>
</comment>
<evidence type="ECO:0000256" key="2">
    <source>
        <dbReference type="ARBA" id="ARBA00022723"/>
    </source>
</evidence>
<keyword evidence="4" id="KW-0862">Zinc</keyword>
<keyword evidence="8" id="KW-1185">Reference proteome</keyword>
<dbReference type="PANTHER" id="PTHR46481:SF10">
    <property type="entry name" value="ZINC FINGER BED DOMAIN-CONTAINING PROTEIN 39"/>
    <property type="match status" value="1"/>
</dbReference>
<dbReference type="GO" id="GO:0046983">
    <property type="term" value="F:protein dimerization activity"/>
    <property type="evidence" value="ECO:0007669"/>
    <property type="project" value="InterPro"/>
</dbReference>
<evidence type="ECO:0000256" key="5">
    <source>
        <dbReference type="ARBA" id="ARBA00023242"/>
    </source>
</evidence>
<evidence type="ECO:0000256" key="3">
    <source>
        <dbReference type="ARBA" id="ARBA00022771"/>
    </source>
</evidence>